<keyword evidence="4" id="KW-1185">Reference proteome</keyword>
<dbReference type="KEGG" id="tagg:NF865_02810"/>
<accession>A0A9E7MZN7</accession>
<name>A0A9E7MZN7_THEAG</name>
<proteinExistence type="predicted"/>
<gene>
    <name evidence="3" type="ORF">NF865_02810</name>
</gene>
<keyword evidence="3" id="KW-0067">ATP-binding</keyword>
<dbReference type="InterPro" id="IPR036390">
    <property type="entry name" value="WH_DNA-bd_sf"/>
</dbReference>
<keyword evidence="3" id="KW-0547">Nucleotide-binding</keyword>
<dbReference type="SUPFAM" id="SSF52980">
    <property type="entry name" value="Restriction endonuclease-like"/>
    <property type="match status" value="1"/>
</dbReference>
<organism evidence="3 4">
    <name type="scientific">Thermococcus aggregans</name>
    <dbReference type="NCBI Taxonomy" id="110163"/>
    <lineage>
        <taxon>Archaea</taxon>
        <taxon>Methanobacteriati</taxon>
        <taxon>Methanobacteriota</taxon>
        <taxon>Thermococci</taxon>
        <taxon>Thermococcales</taxon>
        <taxon>Thermococcaceae</taxon>
        <taxon>Thermococcus</taxon>
    </lineage>
</organism>
<reference evidence="3" key="2">
    <citation type="submission" date="2022-06" db="EMBL/GenBank/DDBJ databases">
        <authorList>
            <person name="Park Y.-J."/>
        </authorList>
    </citation>
    <scope>NUCLEOTIDE SEQUENCE</scope>
    <source>
        <strain evidence="3">TY</strain>
    </source>
</reference>
<reference evidence="3" key="1">
    <citation type="journal article" date="1998" name="Int. J. Syst. Bacteriol. 48 Pt">
        <title>Thermococcus guaymasensis sp. nov. and Thermococcus aggregans sp. nov., two novel thermophilic archaea isolated from the Guaymas Basin hydrothermal vent site.</title>
        <authorList>
            <person name="Canganella F."/>
            <person name="Jones W.J."/>
            <person name="Gambacorta A."/>
            <person name="Antranikian G."/>
        </authorList>
    </citation>
    <scope>NUCLEOTIDE SEQUENCE</scope>
    <source>
        <strain evidence="3">TY</strain>
    </source>
</reference>
<dbReference type="InterPro" id="IPR011579">
    <property type="entry name" value="ATPase_dom"/>
</dbReference>
<dbReference type="GO" id="GO:0005524">
    <property type="term" value="F:ATP binding"/>
    <property type="evidence" value="ECO:0007669"/>
    <property type="project" value="UniProtKB-KW"/>
</dbReference>
<evidence type="ECO:0000259" key="2">
    <source>
        <dbReference type="Pfam" id="PF03008"/>
    </source>
</evidence>
<feature type="domain" description="ATPase" evidence="1">
    <location>
        <begin position="3"/>
        <end position="199"/>
    </location>
</feature>
<dbReference type="InterPro" id="IPR027417">
    <property type="entry name" value="P-loop_NTPase"/>
</dbReference>
<dbReference type="RefSeq" id="WP_253305723.1">
    <property type="nucleotide sequence ID" value="NZ_CP099582.1"/>
</dbReference>
<dbReference type="SUPFAM" id="SSF52540">
    <property type="entry name" value="P-loop containing nucleoside triphosphate hydrolases"/>
    <property type="match status" value="1"/>
</dbReference>
<dbReference type="InterPro" id="IPR011335">
    <property type="entry name" value="Restrct_endonuc-II-like"/>
</dbReference>
<evidence type="ECO:0000259" key="1">
    <source>
        <dbReference type="Pfam" id="PF01637"/>
    </source>
</evidence>
<dbReference type="Pfam" id="PF03008">
    <property type="entry name" value="DUF234"/>
    <property type="match status" value="1"/>
</dbReference>
<feature type="domain" description="DUF234" evidence="2">
    <location>
        <begin position="307"/>
        <end position="393"/>
    </location>
</feature>
<dbReference type="PANTHER" id="PTHR34704:SF1">
    <property type="entry name" value="ATPASE"/>
    <property type="match status" value="1"/>
</dbReference>
<dbReference type="Gene3D" id="1.10.10.10">
    <property type="entry name" value="Winged helix-like DNA-binding domain superfamily/Winged helix DNA-binding domain"/>
    <property type="match status" value="1"/>
</dbReference>
<evidence type="ECO:0000313" key="4">
    <source>
        <dbReference type="Proteomes" id="UP001055732"/>
    </source>
</evidence>
<dbReference type="InterPro" id="IPR004256">
    <property type="entry name" value="DUF234"/>
</dbReference>
<protein>
    <submittedName>
        <fullName evidence="3">ATP-binding protein</fullName>
    </submittedName>
</protein>
<dbReference type="AlphaFoldDB" id="A0A9E7MZN7"/>
<sequence length="442" mass="52345">MKFVDREREMALLQKEWENRPSFVVLYGKRRVGKTRLLQEFSKDKNPFFFTFSQTVKEIQIEEFKRELAKFLNDKWLEKLELNDWKELFTYMADKLPEKSLIILDEFTYAIKSDKKVLSDLQKVWDHELTRKDVMLVISGSLLGMIWDDILSYASPLYGRRTRDIHLKEFDYLNALKFFEDKEYGLKVYMLVGGIPTYLNVAKRYRTIEDLVTEEFLSDGGFFYNEPYILLSQELRELKMYFSILSAISHGNTRLEEIANFVGKPARSIYPYMENLIRLGFVEKETPILGKKKRSLYKIRDSLLLSWFTLVYPNWGKIPIGAEVDKNALVALFSRKFEEVAKEFLILKRPFDFKEVGRWWFKGEEIDVVAIGESQVYLFEVKWSDLDEKKAEAVLRSLKKKARLLDFDGDFYYGIIAKSLKNKNDLREKGFYAFDLEDILVL</sequence>
<dbReference type="InterPro" id="IPR036388">
    <property type="entry name" value="WH-like_DNA-bd_sf"/>
</dbReference>
<dbReference type="EMBL" id="CP099582">
    <property type="protein sequence ID" value="USS41788.1"/>
    <property type="molecule type" value="Genomic_DNA"/>
</dbReference>
<dbReference type="PANTHER" id="PTHR34704">
    <property type="entry name" value="ATPASE"/>
    <property type="match status" value="1"/>
</dbReference>
<dbReference type="Proteomes" id="UP001055732">
    <property type="component" value="Chromosome"/>
</dbReference>
<dbReference type="Pfam" id="PF01637">
    <property type="entry name" value="ATPase_2"/>
    <property type="match status" value="1"/>
</dbReference>
<dbReference type="Gene3D" id="3.40.50.300">
    <property type="entry name" value="P-loop containing nucleotide triphosphate hydrolases"/>
    <property type="match status" value="1"/>
</dbReference>
<evidence type="ECO:0000313" key="3">
    <source>
        <dbReference type="EMBL" id="USS41788.1"/>
    </source>
</evidence>
<dbReference type="SUPFAM" id="SSF46785">
    <property type="entry name" value="Winged helix' DNA-binding domain"/>
    <property type="match status" value="1"/>
</dbReference>